<sequence>MAAVAMSPMRTTLPYDSLPEDLVTMMLAFLDVDSLMRTRKTDRHHRMLLGVAYLQLRLSLVVSSLTLALGHTLDIPLPQLPLPLALSAVSATTMVIRGLARRLWMLEKGGRWARWKAILEMVFFMRGRKVVVLGDESFGVFSRREAFLRAPEAVRQWKMLSRETCVYHATSDSTRPLMSGDGIMRFYTDPYRQPTVRATASPMFPCGFDRTDPTSEIDGRTYVTYSNLIAFNLMLCIMRLRPAVYRHQWTTTATESAAFQRATTMMREGFESTDTLLPGVHQISYNMKRVMLTNGIEDGFMAFVQMMQWTSMIGRSIQVDVLTSEGAPYAVTRGRLDRVMGDVLGDEVWVKGKKYRERRFWEEVG</sequence>
<evidence type="ECO:0000313" key="2">
    <source>
        <dbReference type="Proteomes" id="UP000041254"/>
    </source>
</evidence>
<evidence type="ECO:0000313" key="1">
    <source>
        <dbReference type="EMBL" id="CEM38199.1"/>
    </source>
</evidence>
<name>A0A0G4H3K2_VITBC</name>
<dbReference type="Proteomes" id="UP000041254">
    <property type="component" value="Unassembled WGS sequence"/>
</dbReference>
<protein>
    <recommendedName>
        <fullName evidence="3">F-box domain-containing protein</fullName>
    </recommendedName>
</protein>
<dbReference type="EMBL" id="CDMY01000973">
    <property type="protein sequence ID" value="CEM38199.1"/>
    <property type="molecule type" value="Genomic_DNA"/>
</dbReference>
<dbReference type="InParanoid" id="A0A0G4H3K2"/>
<keyword evidence="2" id="KW-1185">Reference proteome</keyword>
<dbReference type="PhylomeDB" id="A0A0G4H3K2"/>
<proteinExistence type="predicted"/>
<organism evidence="1 2">
    <name type="scientific">Vitrella brassicaformis (strain CCMP3155)</name>
    <dbReference type="NCBI Taxonomy" id="1169540"/>
    <lineage>
        <taxon>Eukaryota</taxon>
        <taxon>Sar</taxon>
        <taxon>Alveolata</taxon>
        <taxon>Colpodellida</taxon>
        <taxon>Vitrellaceae</taxon>
        <taxon>Vitrella</taxon>
    </lineage>
</organism>
<reference evidence="1 2" key="1">
    <citation type="submission" date="2014-11" db="EMBL/GenBank/DDBJ databases">
        <authorList>
            <person name="Zhu J."/>
            <person name="Qi W."/>
            <person name="Song R."/>
        </authorList>
    </citation>
    <scope>NUCLEOTIDE SEQUENCE [LARGE SCALE GENOMIC DNA]</scope>
</reference>
<gene>
    <name evidence="1" type="ORF">Vbra_19549</name>
</gene>
<evidence type="ECO:0008006" key="3">
    <source>
        <dbReference type="Google" id="ProtNLM"/>
    </source>
</evidence>
<dbReference type="AlphaFoldDB" id="A0A0G4H3K2"/>
<accession>A0A0G4H3K2</accession>
<dbReference type="VEuPathDB" id="CryptoDB:Vbra_19549"/>